<dbReference type="InterPro" id="IPR035906">
    <property type="entry name" value="MetI-like_sf"/>
</dbReference>
<keyword evidence="3 10" id="KW-0813">Transport</keyword>
<dbReference type="AlphaFoldDB" id="A0AAE9T025"/>
<dbReference type="Proteomes" id="UP001059272">
    <property type="component" value="Chromosome"/>
</dbReference>
<reference evidence="12" key="1">
    <citation type="submission" date="2021-12" db="EMBL/GenBank/DDBJ databases">
        <title>Genome sequence of novel Pectobacterium sp. causing blackleg.</title>
        <authorList>
            <person name="Wang J."/>
        </authorList>
    </citation>
    <scope>NUCLEOTIDE SEQUENCE</scope>
    <source>
        <strain evidence="12">BY21311</strain>
    </source>
</reference>
<dbReference type="EMBL" id="CP090065">
    <property type="protein sequence ID" value="UVO08406.1"/>
    <property type="molecule type" value="Genomic_DNA"/>
</dbReference>
<feature type="transmembrane region" description="Helical" evidence="10">
    <location>
        <begin position="96"/>
        <end position="119"/>
    </location>
</feature>
<sequence length="230" mass="24960">MSAFDWNWLFLLIQAAWVTLYVAGFSFILAVLIAILVVYGRLSSRPVLRRAAQAYVWILRGVPDLLIIYFFFFGGILFLSDISAFLDSAAIVPSPIITGIIAVGITSSALLSEVFRGAVLAIDKIYIESATAFGMTGRKLLTRIIIPLALPTALPGIGNIWLTTLKASSLVSVVGVMEILRQAQIAAGSTRLPFIFYSIAALLYMAVALASSWWVGGWERRIAAKKGATQ</sequence>
<evidence type="ECO:0000256" key="6">
    <source>
        <dbReference type="ARBA" id="ARBA00022692"/>
    </source>
</evidence>
<evidence type="ECO:0000256" key="4">
    <source>
        <dbReference type="ARBA" id="ARBA00022475"/>
    </source>
</evidence>
<dbReference type="InterPro" id="IPR010065">
    <property type="entry name" value="AA_ABC_transptr_permease_3TM"/>
</dbReference>
<accession>A0AAE9T025</accession>
<dbReference type="GO" id="GO:0043190">
    <property type="term" value="C:ATP-binding cassette (ABC) transporter complex"/>
    <property type="evidence" value="ECO:0007669"/>
    <property type="project" value="InterPro"/>
</dbReference>
<feature type="domain" description="ABC transmembrane type-1" evidence="11">
    <location>
        <begin position="16"/>
        <end position="215"/>
    </location>
</feature>
<feature type="transmembrane region" description="Helical" evidence="10">
    <location>
        <begin position="20"/>
        <end position="42"/>
    </location>
</feature>
<name>A0AAE9T025_9GAMM</name>
<evidence type="ECO:0000256" key="8">
    <source>
        <dbReference type="ARBA" id="ARBA00022989"/>
    </source>
</evidence>
<gene>
    <name evidence="12" type="ORF">LW347_21735</name>
</gene>
<comment type="similarity">
    <text evidence="2">Belongs to the binding-protein-dependent transport system permease family. HisMQ subfamily.</text>
</comment>
<keyword evidence="9 10" id="KW-0472">Membrane</keyword>
<dbReference type="GO" id="GO:0006865">
    <property type="term" value="P:amino acid transport"/>
    <property type="evidence" value="ECO:0007669"/>
    <property type="project" value="UniProtKB-KW"/>
</dbReference>
<dbReference type="SUPFAM" id="SSF161098">
    <property type="entry name" value="MetI-like"/>
    <property type="match status" value="1"/>
</dbReference>
<dbReference type="NCBIfam" id="TIGR01726">
    <property type="entry name" value="HEQRo_perm_3TM"/>
    <property type="match status" value="1"/>
</dbReference>
<dbReference type="Gene3D" id="1.10.3720.10">
    <property type="entry name" value="MetI-like"/>
    <property type="match status" value="1"/>
</dbReference>
<evidence type="ECO:0000256" key="3">
    <source>
        <dbReference type="ARBA" id="ARBA00022448"/>
    </source>
</evidence>
<evidence type="ECO:0000256" key="10">
    <source>
        <dbReference type="RuleBase" id="RU363032"/>
    </source>
</evidence>
<dbReference type="GO" id="GO:0022857">
    <property type="term" value="F:transmembrane transporter activity"/>
    <property type="evidence" value="ECO:0007669"/>
    <property type="project" value="InterPro"/>
</dbReference>
<dbReference type="CDD" id="cd06261">
    <property type="entry name" value="TM_PBP2"/>
    <property type="match status" value="1"/>
</dbReference>
<evidence type="ECO:0000256" key="9">
    <source>
        <dbReference type="ARBA" id="ARBA00023136"/>
    </source>
</evidence>
<keyword evidence="4" id="KW-1003">Cell membrane</keyword>
<evidence type="ECO:0000256" key="2">
    <source>
        <dbReference type="ARBA" id="ARBA00010072"/>
    </source>
</evidence>
<feature type="transmembrane region" description="Helical" evidence="10">
    <location>
        <begin position="194"/>
        <end position="216"/>
    </location>
</feature>
<keyword evidence="7" id="KW-0029">Amino-acid transport</keyword>
<dbReference type="InterPro" id="IPR051613">
    <property type="entry name" value="ABC_transp_permease_HisMQ"/>
</dbReference>
<evidence type="ECO:0000256" key="5">
    <source>
        <dbReference type="ARBA" id="ARBA00022519"/>
    </source>
</evidence>
<evidence type="ECO:0000256" key="7">
    <source>
        <dbReference type="ARBA" id="ARBA00022970"/>
    </source>
</evidence>
<comment type="subcellular location">
    <subcellularLocation>
        <location evidence="1">Cell inner membrane</location>
        <topology evidence="1">Multi-pass membrane protein</topology>
    </subcellularLocation>
    <subcellularLocation>
        <location evidence="10">Cell membrane</location>
        <topology evidence="10">Multi-pass membrane protein</topology>
    </subcellularLocation>
</comment>
<proteinExistence type="inferred from homology"/>
<keyword evidence="8 10" id="KW-1133">Transmembrane helix</keyword>
<organism evidence="12 13">
    <name type="scientific">Pectobacterium polonicum</name>
    <dbReference type="NCBI Taxonomy" id="2485124"/>
    <lineage>
        <taxon>Bacteria</taxon>
        <taxon>Pseudomonadati</taxon>
        <taxon>Pseudomonadota</taxon>
        <taxon>Gammaproteobacteria</taxon>
        <taxon>Enterobacterales</taxon>
        <taxon>Pectobacteriaceae</taxon>
        <taxon>Pectobacterium</taxon>
    </lineage>
</organism>
<evidence type="ECO:0000313" key="12">
    <source>
        <dbReference type="EMBL" id="UVO08406.1"/>
    </source>
</evidence>
<evidence type="ECO:0000313" key="13">
    <source>
        <dbReference type="Proteomes" id="UP001059272"/>
    </source>
</evidence>
<evidence type="ECO:0000256" key="1">
    <source>
        <dbReference type="ARBA" id="ARBA00004429"/>
    </source>
</evidence>
<dbReference type="KEGG" id="ppoo:LW347_21735"/>
<dbReference type="RefSeq" id="WP_258883614.1">
    <property type="nucleotide sequence ID" value="NZ_CP090065.1"/>
</dbReference>
<keyword evidence="5" id="KW-0997">Cell inner membrane</keyword>
<dbReference type="PANTHER" id="PTHR30133">
    <property type="entry name" value="CATIONIC AMINO ACID TRANSPORTER, MEMBRANE COMPONENT"/>
    <property type="match status" value="1"/>
</dbReference>
<keyword evidence="6 10" id="KW-0812">Transmembrane</keyword>
<evidence type="ECO:0000259" key="11">
    <source>
        <dbReference type="PROSITE" id="PS50928"/>
    </source>
</evidence>
<dbReference type="InterPro" id="IPR000515">
    <property type="entry name" value="MetI-like"/>
</dbReference>
<feature type="transmembrane region" description="Helical" evidence="10">
    <location>
        <begin position="54"/>
        <end position="76"/>
    </location>
</feature>
<dbReference type="Pfam" id="PF00528">
    <property type="entry name" value="BPD_transp_1"/>
    <property type="match status" value="1"/>
</dbReference>
<feature type="transmembrane region" description="Helical" evidence="10">
    <location>
        <begin position="140"/>
        <end position="162"/>
    </location>
</feature>
<dbReference type="PROSITE" id="PS50928">
    <property type="entry name" value="ABC_TM1"/>
    <property type="match status" value="1"/>
</dbReference>
<protein>
    <submittedName>
        <fullName evidence="12">ABC transporter permease subunit</fullName>
    </submittedName>
</protein>